<reference evidence="12 13" key="1">
    <citation type="submission" date="2024-05" db="EMBL/GenBank/DDBJ databases">
        <authorList>
            <person name="Duchaud E."/>
        </authorList>
    </citation>
    <scope>NUCLEOTIDE SEQUENCE [LARGE SCALE GENOMIC DNA]</scope>
    <source>
        <strain evidence="12">Ena-SAMPLE-TAB-13-05-2024-13:56:06:370-140302</strain>
    </source>
</reference>
<organism evidence="12 13">
    <name type="scientific">Tenacibaculum platacis</name>
    <dbReference type="NCBI Taxonomy" id="3137852"/>
    <lineage>
        <taxon>Bacteria</taxon>
        <taxon>Pseudomonadati</taxon>
        <taxon>Bacteroidota</taxon>
        <taxon>Flavobacteriia</taxon>
        <taxon>Flavobacteriales</taxon>
        <taxon>Flavobacteriaceae</taxon>
        <taxon>Tenacibaculum</taxon>
    </lineage>
</organism>
<comment type="similarity">
    <text evidence="2">Belongs to the TonB family.</text>
</comment>
<evidence type="ECO:0000256" key="7">
    <source>
        <dbReference type="ARBA" id="ARBA00022927"/>
    </source>
</evidence>
<sequence length="217" mass="24409">MKKVIWLLFSLFMMNSAFGQSSNDHTVKIKKSNSSSKNIEVEIVYNRKSATKKAPLKSTASNSDKTRFRIKRKDNKTDKATLVKTKAKEVKKVKSVEKNSVFTFDKVDIVPTFSNCKVNGKRNSKKCFKVGISKFIQNNFEYPEDAIEEGITGKVNIKFTINKNGKVVNVIATDTNDSETLTSYSVELVSKLPKLEPALKEGKPVASSYEFQLDFSL</sequence>
<dbReference type="Proteomes" id="UP001497416">
    <property type="component" value="Unassembled WGS sequence"/>
</dbReference>
<evidence type="ECO:0000313" key="12">
    <source>
        <dbReference type="EMBL" id="CAL2080981.1"/>
    </source>
</evidence>
<evidence type="ECO:0000259" key="11">
    <source>
        <dbReference type="PROSITE" id="PS52015"/>
    </source>
</evidence>
<keyword evidence="5" id="KW-0997">Cell inner membrane</keyword>
<dbReference type="NCBIfam" id="TIGR01352">
    <property type="entry name" value="tonB_Cterm"/>
    <property type="match status" value="1"/>
</dbReference>
<dbReference type="InterPro" id="IPR006260">
    <property type="entry name" value="TonB/TolA_C"/>
</dbReference>
<dbReference type="PROSITE" id="PS52015">
    <property type="entry name" value="TONB_CTD"/>
    <property type="match status" value="1"/>
</dbReference>
<evidence type="ECO:0000256" key="10">
    <source>
        <dbReference type="SAM" id="SignalP"/>
    </source>
</evidence>
<gene>
    <name evidence="12" type="ORF">T190607A01A_11120</name>
</gene>
<protein>
    <submittedName>
        <fullName evidence="12">Periplasmic protein TonB</fullName>
    </submittedName>
</protein>
<evidence type="ECO:0000256" key="2">
    <source>
        <dbReference type="ARBA" id="ARBA00006555"/>
    </source>
</evidence>
<keyword evidence="13" id="KW-1185">Reference proteome</keyword>
<evidence type="ECO:0000313" key="13">
    <source>
        <dbReference type="Proteomes" id="UP001497416"/>
    </source>
</evidence>
<dbReference type="PANTHER" id="PTHR33446">
    <property type="entry name" value="PROTEIN TONB-RELATED"/>
    <property type="match status" value="1"/>
</dbReference>
<evidence type="ECO:0000256" key="4">
    <source>
        <dbReference type="ARBA" id="ARBA00022475"/>
    </source>
</evidence>
<evidence type="ECO:0000256" key="3">
    <source>
        <dbReference type="ARBA" id="ARBA00022448"/>
    </source>
</evidence>
<keyword evidence="7" id="KW-0653">Protein transport</keyword>
<proteinExistence type="inferred from homology"/>
<evidence type="ECO:0000256" key="8">
    <source>
        <dbReference type="ARBA" id="ARBA00022989"/>
    </source>
</evidence>
<accession>A0ABP1EID5</accession>
<evidence type="ECO:0000256" key="6">
    <source>
        <dbReference type="ARBA" id="ARBA00022692"/>
    </source>
</evidence>
<dbReference type="Pfam" id="PF03544">
    <property type="entry name" value="TonB_C"/>
    <property type="match status" value="1"/>
</dbReference>
<evidence type="ECO:0000256" key="9">
    <source>
        <dbReference type="ARBA" id="ARBA00023136"/>
    </source>
</evidence>
<evidence type="ECO:0000256" key="5">
    <source>
        <dbReference type="ARBA" id="ARBA00022519"/>
    </source>
</evidence>
<keyword evidence="10" id="KW-0732">Signal</keyword>
<keyword evidence="6" id="KW-0812">Transmembrane</keyword>
<keyword evidence="3" id="KW-0813">Transport</keyword>
<feature type="domain" description="TonB C-terminal" evidence="11">
    <location>
        <begin position="127"/>
        <end position="217"/>
    </location>
</feature>
<comment type="subcellular location">
    <subcellularLocation>
        <location evidence="1">Cell inner membrane</location>
        <topology evidence="1">Single-pass membrane protein</topology>
        <orientation evidence="1">Periplasmic side</orientation>
    </subcellularLocation>
</comment>
<keyword evidence="8" id="KW-1133">Transmembrane helix</keyword>
<dbReference type="EMBL" id="CAXIXY010000003">
    <property type="protein sequence ID" value="CAL2080981.1"/>
    <property type="molecule type" value="Genomic_DNA"/>
</dbReference>
<feature type="chain" id="PRO_5046452599" evidence="10">
    <location>
        <begin position="20"/>
        <end position="217"/>
    </location>
</feature>
<dbReference type="InterPro" id="IPR037682">
    <property type="entry name" value="TonB_C"/>
</dbReference>
<keyword evidence="4" id="KW-1003">Cell membrane</keyword>
<keyword evidence="9" id="KW-0472">Membrane</keyword>
<evidence type="ECO:0000256" key="1">
    <source>
        <dbReference type="ARBA" id="ARBA00004383"/>
    </source>
</evidence>
<feature type="signal peptide" evidence="10">
    <location>
        <begin position="1"/>
        <end position="19"/>
    </location>
</feature>
<dbReference type="SUPFAM" id="SSF74653">
    <property type="entry name" value="TolA/TonB C-terminal domain"/>
    <property type="match status" value="1"/>
</dbReference>
<dbReference type="RefSeq" id="WP_348710926.1">
    <property type="nucleotide sequence ID" value="NZ_CAXIXY010000003.1"/>
</dbReference>
<dbReference type="InterPro" id="IPR051045">
    <property type="entry name" value="TonB-dependent_transducer"/>
</dbReference>
<dbReference type="Gene3D" id="3.30.1150.10">
    <property type="match status" value="1"/>
</dbReference>
<comment type="caution">
    <text evidence="12">The sequence shown here is derived from an EMBL/GenBank/DDBJ whole genome shotgun (WGS) entry which is preliminary data.</text>
</comment>
<name>A0ABP1EID5_9FLAO</name>